<dbReference type="Proteomes" id="UP000824469">
    <property type="component" value="Unassembled WGS sequence"/>
</dbReference>
<reference evidence="5 6" key="1">
    <citation type="journal article" date="2021" name="Nat. Plants">
        <title>The Taxus genome provides insights into paclitaxel biosynthesis.</title>
        <authorList>
            <person name="Xiong X."/>
            <person name="Gou J."/>
            <person name="Liao Q."/>
            <person name="Li Y."/>
            <person name="Zhou Q."/>
            <person name="Bi G."/>
            <person name="Li C."/>
            <person name="Du R."/>
            <person name="Wang X."/>
            <person name="Sun T."/>
            <person name="Guo L."/>
            <person name="Liang H."/>
            <person name="Lu P."/>
            <person name="Wu Y."/>
            <person name="Zhang Z."/>
            <person name="Ro D.K."/>
            <person name="Shang Y."/>
            <person name="Huang S."/>
            <person name="Yan J."/>
        </authorList>
    </citation>
    <scope>NUCLEOTIDE SEQUENCE [LARGE SCALE GENOMIC DNA]</scope>
    <source>
        <strain evidence="5">Ta-2019</strain>
    </source>
</reference>
<dbReference type="GO" id="GO:0006520">
    <property type="term" value="P:amino acid metabolic process"/>
    <property type="evidence" value="ECO:0007669"/>
    <property type="project" value="TreeGrafter"/>
</dbReference>
<dbReference type="OMA" id="FTERWNK"/>
<comment type="similarity">
    <text evidence="1">Belongs to the class-I pyridoxal-phosphate-dependent aminotransferase family.</text>
</comment>
<dbReference type="GO" id="GO:0008483">
    <property type="term" value="F:transaminase activity"/>
    <property type="evidence" value="ECO:0007669"/>
    <property type="project" value="TreeGrafter"/>
</dbReference>
<dbReference type="InterPro" id="IPR015422">
    <property type="entry name" value="PyrdxlP-dep_Trfase_small"/>
</dbReference>
<evidence type="ECO:0000259" key="4">
    <source>
        <dbReference type="Pfam" id="PF00155"/>
    </source>
</evidence>
<organism evidence="5 6">
    <name type="scientific">Taxus chinensis</name>
    <name type="common">Chinese yew</name>
    <name type="synonym">Taxus wallichiana var. chinensis</name>
    <dbReference type="NCBI Taxonomy" id="29808"/>
    <lineage>
        <taxon>Eukaryota</taxon>
        <taxon>Viridiplantae</taxon>
        <taxon>Streptophyta</taxon>
        <taxon>Embryophyta</taxon>
        <taxon>Tracheophyta</taxon>
        <taxon>Spermatophyta</taxon>
        <taxon>Pinopsida</taxon>
        <taxon>Pinidae</taxon>
        <taxon>Conifers II</taxon>
        <taxon>Cupressales</taxon>
        <taxon>Taxaceae</taxon>
        <taxon>Taxus</taxon>
    </lineage>
</organism>
<comment type="caution">
    <text evidence="5">The sequence shown here is derived from an EMBL/GenBank/DDBJ whole genome shotgun (WGS) entry which is preliminary data.</text>
</comment>
<keyword evidence="6" id="KW-1185">Reference proteome</keyword>
<dbReference type="PRINTS" id="PR00753">
    <property type="entry name" value="ACCSYNTHASE"/>
</dbReference>
<sequence length="499" mass="56555">MTFPTRLSWRATSNGHGEDSPYFDGWKEYEKNPYHPQNNPSGIIQMGLAENQLAFDLLEKWLKEHPESSICTPEGISSFKEIANYQDYHGLPAFREGIALFMEEVGGRKAKFEKERIVLTAGATAAHEVLTFCLANPGEAFLVPSPYYPGFDRDLRWRTGAEVIPVECKSWNNFKVTLSALEEAYREAENRKIRVKGVLITNPSNPLGTTMDSQTLRELVCFTREKKIHLICDEIYAGSVFSGPRFVSVAEIVAKEENVEHVHIIYSLSKDMGLPGFRVGVIYSYNDAVVTAARRMSSFSMVSSQTQHMLGGMLRDRTFVRKYIEENKSRLRERQREFVHGLSKAGIEVLAGSNAGLFCWVDLRHLLHPQKTAETELRLWNSIVKEIGLNVSPGLSCHCGEPGWFRFCFANMTVTTMQECLNRIYKHLGRNSQPIAEEAASRSPITFRTPRPKNKLFLSIDRGAQLTSRSFNCTEAQLTSRRLNMMNCMESPRTPIATM</sequence>
<evidence type="ECO:0000256" key="2">
    <source>
        <dbReference type="ARBA" id="ARBA00022898"/>
    </source>
</evidence>
<dbReference type="PANTHER" id="PTHR43795">
    <property type="entry name" value="BIFUNCTIONAL ASPARTATE AMINOTRANSFERASE AND GLUTAMATE/ASPARTATE-PREPHENATE AMINOTRANSFERASE-RELATED"/>
    <property type="match status" value="1"/>
</dbReference>
<keyword evidence="2" id="KW-0663">Pyridoxal phosphate</keyword>
<name>A0AA38C648_TAXCH</name>
<dbReference type="Gene3D" id="3.40.640.10">
    <property type="entry name" value="Type I PLP-dependent aspartate aminotransferase-like (Major domain)"/>
    <property type="match status" value="1"/>
</dbReference>
<dbReference type="PANTHER" id="PTHR43795:SF39">
    <property type="entry name" value="AMINOTRANSFERASE CLASS I_CLASSII DOMAIN-CONTAINING PROTEIN"/>
    <property type="match status" value="1"/>
</dbReference>
<protein>
    <recommendedName>
        <fullName evidence="4">Aminotransferase class I/classII large domain-containing protein</fullName>
    </recommendedName>
</protein>
<accession>A0AA38C648</accession>
<keyword evidence="3" id="KW-0175">Coiled coil</keyword>
<dbReference type="InterPro" id="IPR004839">
    <property type="entry name" value="Aminotransferase_I/II_large"/>
</dbReference>
<evidence type="ECO:0000313" key="5">
    <source>
        <dbReference type="EMBL" id="KAH9290752.1"/>
    </source>
</evidence>
<dbReference type="CDD" id="cd00609">
    <property type="entry name" value="AAT_like"/>
    <property type="match status" value="1"/>
</dbReference>
<dbReference type="InterPro" id="IPR050478">
    <property type="entry name" value="Ethylene_sulfur-biosynth"/>
</dbReference>
<feature type="domain" description="Aminotransferase class I/classII large" evidence="4">
    <location>
        <begin position="44"/>
        <end position="424"/>
    </location>
</feature>
<dbReference type="EMBL" id="JAHRHJ020003813">
    <property type="protein sequence ID" value="KAH9290752.1"/>
    <property type="molecule type" value="Genomic_DNA"/>
</dbReference>
<dbReference type="InterPro" id="IPR004838">
    <property type="entry name" value="NHTrfase_class1_PyrdxlP-BS"/>
</dbReference>
<feature type="coiled-coil region" evidence="3">
    <location>
        <begin position="171"/>
        <end position="198"/>
    </location>
</feature>
<proteinExistence type="inferred from homology"/>
<dbReference type="Pfam" id="PF00155">
    <property type="entry name" value="Aminotran_1_2"/>
    <property type="match status" value="1"/>
</dbReference>
<evidence type="ECO:0000256" key="3">
    <source>
        <dbReference type="SAM" id="Coils"/>
    </source>
</evidence>
<gene>
    <name evidence="5" type="ORF">KI387_034869</name>
</gene>
<dbReference type="PROSITE" id="PS00105">
    <property type="entry name" value="AA_TRANSFER_CLASS_1"/>
    <property type="match status" value="1"/>
</dbReference>
<dbReference type="SUPFAM" id="SSF53383">
    <property type="entry name" value="PLP-dependent transferases"/>
    <property type="match status" value="1"/>
</dbReference>
<evidence type="ECO:0000256" key="1">
    <source>
        <dbReference type="ARBA" id="ARBA00007441"/>
    </source>
</evidence>
<dbReference type="AlphaFoldDB" id="A0AA38C648"/>
<dbReference type="InterPro" id="IPR015424">
    <property type="entry name" value="PyrdxlP-dep_Trfase"/>
</dbReference>
<dbReference type="Gene3D" id="3.90.1150.10">
    <property type="entry name" value="Aspartate Aminotransferase, domain 1"/>
    <property type="match status" value="1"/>
</dbReference>
<evidence type="ECO:0000313" key="6">
    <source>
        <dbReference type="Proteomes" id="UP000824469"/>
    </source>
</evidence>
<dbReference type="InterPro" id="IPR015421">
    <property type="entry name" value="PyrdxlP-dep_Trfase_major"/>
</dbReference>
<dbReference type="GO" id="GO:0030170">
    <property type="term" value="F:pyridoxal phosphate binding"/>
    <property type="evidence" value="ECO:0007669"/>
    <property type="project" value="InterPro"/>
</dbReference>